<dbReference type="FunFam" id="1.10.287.130:FF:000001">
    <property type="entry name" value="Two-component sensor histidine kinase"/>
    <property type="match status" value="1"/>
</dbReference>
<evidence type="ECO:0000256" key="15">
    <source>
        <dbReference type="SAM" id="Phobius"/>
    </source>
</evidence>
<keyword evidence="14" id="KW-0175">Coiled coil</keyword>
<evidence type="ECO:0000313" key="18">
    <source>
        <dbReference type="EMBL" id="GGG71783.1"/>
    </source>
</evidence>
<dbReference type="GO" id="GO:0005524">
    <property type="term" value="F:ATP binding"/>
    <property type="evidence" value="ECO:0007669"/>
    <property type="project" value="UniProtKB-KW"/>
</dbReference>
<keyword evidence="10" id="KW-0067">ATP-binding</keyword>
<gene>
    <name evidence="18" type="ORF">GCM10011398_15120</name>
</gene>
<dbReference type="PROSITE" id="PS50109">
    <property type="entry name" value="HIS_KIN"/>
    <property type="match status" value="1"/>
</dbReference>
<dbReference type="InterPro" id="IPR003594">
    <property type="entry name" value="HATPase_dom"/>
</dbReference>
<comment type="catalytic activity">
    <reaction evidence="1">
        <text>ATP + protein L-histidine = ADP + protein N-phospho-L-histidine.</text>
        <dbReference type="EC" id="2.7.13.3"/>
    </reaction>
</comment>
<dbReference type="Gene3D" id="1.10.287.130">
    <property type="match status" value="1"/>
</dbReference>
<comment type="subcellular location">
    <subcellularLocation>
        <location evidence="2">Cell membrane</location>
        <topology evidence="2">Multi-pass membrane protein</topology>
    </subcellularLocation>
</comment>
<evidence type="ECO:0000256" key="2">
    <source>
        <dbReference type="ARBA" id="ARBA00004651"/>
    </source>
</evidence>
<dbReference type="EC" id="2.7.13.3" evidence="3"/>
<feature type="transmembrane region" description="Helical" evidence="15">
    <location>
        <begin position="165"/>
        <end position="187"/>
    </location>
</feature>
<dbReference type="CDD" id="cd06225">
    <property type="entry name" value="HAMP"/>
    <property type="match status" value="1"/>
</dbReference>
<dbReference type="SUPFAM" id="SSF158472">
    <property type="entry name" value="HAMP domain-like"/>
    <property type="match status" value="1"/>
</dbReference>
<evidence type="ECO:0000259" key="17">
    <source>
        <dbReference type="PROSITE" id="PS50885"/>
    </source>
</evidence>
<evidence type="ECO:0000256" key="13">
    <source>
        <dbReference type="ARBA" id="ARBA00023136"/>
    </source>
</evidence>
<dbReference type="GO" id="GO:0000155">
    <property type="term" value="F:phosphorelay sensor kinase activity"/>
    <property type="evidence" value="ECO:0007669"/>
    <property type="project" value="InterPro"/>
</dbReference>
<feature type="domain" description="Histidine kinase" evidence="16">
    <location>
        <begin position="257"/>
        <end position="474"/>
    </location>
</feature>
<evidence type="ECO:0000256" key="7">
    <source>
        <dbReference type="ARBA" id="ARBA00022692"/>
    </source>
</evidence>
<dbReference type="InterPro" id="IPR050398">
    <property type="entry name" value="HssS/ArlS-like"/>
</dbReference>
<reference evidence="18" key="2">
    <citation type="submission" date="2020-09" db="EMBL/GenBank/DDBJ databases">
        <authorList>
            <person name="Sun Q."/>
            <person name="Zhou Y."/>
        </authorList>
    </citation>
    <scope>NUCLEOTIDE SEQUENCE</scope>
    <source>
        <strain evidence="18">CGMCC 1.12754</strain>
    </source>
</reference>
<evidence type="ECO:0000256" key="9">
    <source>
        <dbReference type="ARBA" id="ARBA00022777"/>
    </source>
</evidence>
<dbReference type="EMBL" id="BMFR01000004">
    <property type="protein sequence ID" value="GGG71783.1"/>
    <property type="molecule type" value="Genomic_DNA"/>
</dbReference>
<dbReference type="CDD" id="cd00075">
    <property type="entry name" value="HATPase"/>
    <property type="match status" value="1"/>
</dbReference>
<organism evidence="18 19">
    <name type="scientific">Virgibacillus oceani</name>
    <dbReference type="NCBI Taxonomy" id="1479511"/>
    <lineage>
        <taxon>Bacteria</taxon>
        <taxon>Bacillati</taxon>
        <taxon>Bacillota</taxon>
        <taxon>Bacilli</taxon>
        <taxon>Bacillales</taxon>
        <taxon>Bacillaceae</taxon>
        <taxon>Virgibacillus</taxon>
    </lineage>
</organism>
<dbReference type="PROSITE" id="PS50885">
    <property type="entry name" value="HAMP"/>
    <property type="match status" value="1"/>
</dbReference>
<dbReference type="AlphaFoldDB" id="A0A917H8X0"/>
<keyword evidence="12" id="KW-0902">Two-component regulatory system</keyword>
<dbReference type="Gene3D" id="6.10.340.10">
    <property type="match status" value="1"/>
</dbReference>
<proteinExistence type="predicted"/>
<accession>A0A917H8X0</accession>
<dbReference type="GO" id="GO:0005886">
    <property type="term" value="C:plasma membrane"/>
    <property type="evidence" value="ECO:0007669"/>
    <property type="project" value="UniProtKB-SubCell"/>
</dbReference>
<evidence type="ECO:0000256" key="8">
    <source>
        <dbReference type="ARBA" id="ARBA00022741"/>
    </source>
</evidence>
<dbReference type="Pfam" id="PF00512">
    <property type="entry name" value="HisKA"/>
    <property type="match status" value="1"/>
</dbReference>
<dbReference type="Proteomes" id="UP000622860">
    <property type="component" value="Unassembled WGS sequence"/>
</dbReference>
<dbReference type="Gene3D" id="3.30.565.10">
    <property type="entry name" value="Histidine kinase-like ATPase, C-terminal domain"/>
    <property type="match status" value="1"/>
</dbReference>
<name>A0A917H8X0_9BACI</name>
<evidence type="ECO:0000313" key="19">
    <source>
        <dbReference type="Proteomes" id="UP000622860"/>
    </source>
</evidence>
<dbReference type="InterPro" id="IPR036890">
    <property type="entry name" value="HATPase_C_sf"/>
</dbReference>
<evidence type="ECO:0000256" key="12">
    <source>
        <dbReference type="ARBA" id="ARBA00023012"/>
    </source>
</evidence>
<keyword evidence="8" id="KW-0547">Nucleotide-binding</keyword>
<evidence type="ECO:0000256" key="11">
    <source>
        <dbReference type="ARBA" id="ARBA00022989"/>
    </source>
</evidence>
<keyword evidence="11 15" id="KW-1133">Transmembrane helix</keyword>
<dbReference type="InterPro" id="IPR005467">
    <property type="entry name" value="His_kinase_dom"/>
</dbReference>
<dbReference type="SUPFAM" id="SSF47384">
    <property type="entry name" value="Homodimeric domain of signal transducing histidine kinase"/>
    <property type="match status" value="1"/>
</dbReference>
<keyword evidence="7 15" id="KW-0812">Transmembrane</keyword>
<dbReference type="InterPro" id="IPR003661">
    <property type="entry name" value="HisK_dim/P_dom"/>
</dbReference>
<keyword evidence="5" id="KW-0597">Phosphoprotein</keyword>
<dbReference type="InterPro" id="IPR004358">
    <property type="entry name" value="Sig_transdc_His_kin-like_C"/>
</dbReference>
<dbReference type="FunFam" id="3.30.565.10:FF:000006">
    <property type="entry name" value="Sensor histidine kinase WalK"/>
    <property type="match status" value="1"/>
</dbReference>
<dbReference type="Pfam" id="PF00672">
    <property type="entry name" value="HAMP"/>
    <property type="match status" value="1"/>
</dbReference>
<comment type="caution">
    <text evidence="18">The sequence shown here is derived from an EMBL/GenBank/DDBJ whole genome shotgun (WGS) entry which is preliminary data.</text>
</comment>
<feature type="coiled-coil region" evidence="14">
    <location>
        <begin position="230"/>
        <end position="257"/>
    </location>
</feature>
<keyword evidence="13 15" id="KW-0472">Membrane</keyword>
<dbReference type="PRINTS" id="PR00344">
    <property type="entry name" value="BCTRLSENSOR"/>
</dbReference>
<evidence type="ECO:0000256" key="1">
    <source>
        <dbReference type="ARBA" id="ARBA00000085"/>
    </source>
</evidence>
<feature type="domain" description="HAMP" evidence="17">
    <location>
        <begin position="190"/>
        <end position="242"/>
    </location>
</feature>
<protein>
    <recommendedName>
        <fullName evidence="3">histidine kinase</fullName>
        <ecNumber evidence="3">2.7.13.3</ecNumber>
    </recommendedName>
</protein>
<evidence type="ECO:0000256" key="14">
    <source>
        <dbReference type="SAM" id="Coils"/>
    </source>
</evidence>
<feature type="transmembrane region" description="Helical" evidence="15">
    <location>
        <begin position="12"/>
        <end position="33"/>
    </location>
</feature>
<dbReference type="SMART" id="SM00304">
    <property type="entry name" value="HAMP"/>
    <property type="match status" value="1"/>
</dbReference>
<evidence type="ECO:0000256" key="4">
    <source>
        <dbReference type="ARBA" id="ARBA00022475"/>
    </source>
</evidence>
<keyword evidence="6" id="KW-0808">Transferase</keyword>
<evidence type="ECO:0000256" key="10">
    <source>
        <dbReference type="ARBA" id="ARBA00022840"/>
    </source>
</evidence>
<dbReference type="InterPro" id="IPR003660">
    <property type="entry name" value="HAMP_dom"/>
</dbReference>
<dbReference type="PANTHER" id="PTHR45528:SF1">
    <property type="entry name" value="SENSOR HISTIDINE KINASE CPXA"/>
    <property type="match status" value="1"/>
</dbReference>
<reference evidence="18" key="1">
    <citation type="journal article" date="2014" name="Int. J. Syst. Evol. Microbiol.">
        <title>Complete genome sequence of Corynebacterium casei LMG S-19264T (=DSM 44701T), isolated from a smear-ripened cheese.</title>
        <authorList>
            <consortium name="US DOE Joint Genome Institute (JGI-PGF)"/>
            <person name="Walter F."/>
            <person name="Albersmeier A."/>
            <person name="Kalinowski J."/>
            <person name="Ruckert C."/>
        </authorList>
    </citation>
    <scope>NUCLEOTIDE SEQUENCE</scope>
    <source>
        <strain evidence="18">CGMCC 1.12754</strain>
    </source>
</reference>
<evidence type="ECO:0000256" key="3">
    <source>
        <dbReference type="ARBA" id="ARBA00012438"/>
    </source>
</evidence>
<keyword evidence="19" id="KW-1185">Reference proteome</keyword>
<evidence type="ECO:0000256" key="5">
    <source>
        <dbReference type="ARBA" id="ARBA00022553"/>
    </source>
</evidence>
<dbReference type="CDD" id="cd00082">
    <property type="entry name" value="HisKA"/>
    <property type="match status" value="1"/>
</dbReference>
<evidence type="ECO:0000256" key="6">
    <source>
        <dbReference type="ARBA" id="ARBA00022679"/>
    </source>
</evidence>
<dbReference type="Pfam" id="PF02518">
    <property type="entry name" value="HATPase_c"/>
    <property type="match status" value="1"/>
</dbReference>
<keyword evidence="9 18" id="KW-0418">Kinase</keyword>
<sequence>MSIRKRLFLSNAAMILMPIIIIILIFFLINVIVNGGFKFDGNRWHGPEPANTALMNDLTLTASMKQDKLLNRHYLLKLLKESGDENTDIIVRKGTGLTQATNHFQNMTVDDLPKFGNEGYNPAGIRLDNDHYSVQQHDFYFNDGIEGSIFVLNSSESFVKFARTFFPILFISLLLILVLTNVLLSYFMSRNILRPVNQLSAAAAKIKTGNLDFSIKPKRKDELGKLVQSFDDMRSQLRESLELRDKYENNRKELIANISHDLKTPITSILGYVEGIQDGVANTPAKQERYLNTIHGKATYMNRLIEELALYSKLDVKKLPFHFDTVNINAFVKDYIEEIEGELAEKGVRLTYDPSNIQANVLLDRDKVIRVMENIIYNSVKYMDKDTCIINVSLLEKGNFIEMVLTDNGPGVSKESLSTIFTRFYQTDPARNKGGSGLGLAIAGQIIEAHGGEIWAENQLNEGLSIHFTFRKAEDSHYE</sequence>
<dbReference type="PANTHER" id="PTHR45528">
    <property type="entry name" value="SENSOR HISTIDINE KINASE CPXA"/>
    <property type="match status" value="1"/>
</dbReference>
<evidence type="ECO:0000259" key="16">
    <source>
        <dbReference type="PROSITE" id="PS50109"/>
    </source>
</evidence>
<dbReference type="InterPro" id="IPR036097">
    <property type="entry name" value="HisK_dim/P_sf"/>
</dbReference>
<dbReference type="SMART" id="SM00388">
    <property type="entry name" value="HisKA"/>
    <property type="match status" value="1"/>
</dbReference>
<keyword evidence="4" id="KW-1003">Cell membrane</keyword>
<dbReference type="SUPFAM" id="SSF55874">
    <property type="entry name" value="ATPase domain of HSP90 chaperone/DNA topoisomerase II/histidine kinase"/>
    <property type="match status" value="1"/>
</dbReference>
<dbReference type="SMART" id="SM00387">
    <property type="entry name" value="HATPase_c"/>
    <property type="match status" value="1"/>
</dbReference>